<feature type="repeat" description="PPR" evidence="2">
    <location>
        <begin position="235"/>
        <end position="269"/>
    </location>
</feature>
<dbReference type="PANTHER" id="PTHR46862">
    <property type="entry name" value="OS07G0661900 PROTEIN"/>
    <property type="match status" value="1"/>
</dbReference>
<dbReference type="GO" id="GO:0009507">
    <property type="term" value="C:chloroplast"/>
    <property type="evidence" value="ECO:0000318"/>
    <property type="project" value="GO_Central"/>
</dbReference>
<dbReference type="NCBIfam" id="TIGR00756">
    <property type="entry name" value="PPR"/>
    <property type="match status" value="3"/>
</dbReference>
<sequence>MALGVANLLPLRPLNTEFPKPNYAQFLGSFLVKKSVNLYSCESHIRPVLAALSVEEMGKIEVKEGKPRFKWVEIGPNITEAQKQAISELPPKMTNRCKALMRQIICYSYQQQNASLSDLLGAWVRIMKPRRTEWLAILKQLNKMGHPLYFQVAEVALLEESFEANIRDYAKLIHSYGKKNQVQDAENTLLAMRRRGFMIDQVTLTTMIHMYSKAGNLKQAEETFEELKLLGNPLDRRAYDSMIMAYVRAGMPRKGEALLGEMDSQEICAGSEVHKALLRAYSMVGDTDGAQRVFDAIQFAGIPPDVKICGLLINAYQMAGHSQKAHVAFENMRRAGLEPNDKCVALVLAAYEKENNLKEALEFLIGLERERIMVGKEASEILVGWFRRLGVVKDVELVLREYVSEAVRRESEIIVH</sequence>
<dbReference type="Pfam" id="PF13812">
    <property type="entry name" value="PPR_3"/>
    <property type="match status" value="1"/>
</dbReference>
<evidence type="ECO:0000313" key="3">
    <source>
        <dbReference type="EMBL" id="OAY62397.1"/>
    </source>
</evidence>
<evidence type="ECO:0000256" key="2">
    <source>
        <dbReference type="PROSITE-ProRule" id="PRU00708"/>
    </source>
</evidence>
<dbReference type="STRING" id="3983.A0A2C9WQM6"/>
<dbReference type="Pfam" id="PF12854">
    <property type="entry name" value="PPR_1"/>
    <property type="match status" value="1"/>
</dbReference>
<dbReference type="Pfam" id="PF01535">
    <property type="entry name" value="PPR"/>
    <property type="match status" value="1"/>
</dbReference>
<feature type="repeat" description="PPR" evidence="2">
    <location>
        <begin position="200"/>
        <end position="234"/>
    </location>
</feature>
<comment type="caution">
    <text evidence="3">The sequence shown here is derived from an EMBL/GenBank/DDBJ whole genome shotgun (WGS) entry which is preliminary data.</text>
</comment>
<dbReference type="InterPro" id="IPR011990">
    <property type="entry name" value="TPR-like_helical_dom_sf"/>
</dbReference>
<keyword evidence="4" id="KW-1185">Reference proteome</keyword>
<protein>
    <recommendedName>
        <fullName evidence="5">Pentacotripeptide-repeat region of PRORP domain-containing protein</fullName>
    </recommendedName>
</protein>
<dbReference type="Gene3D" id="1.25.40.10">
    <property type="entry name" value="Tetratricopeptide repeat domain"/>
    <property type="match status" value="2"/>
</dbReference>
<dbReference type="AlphaFoldDB" id="A0A2C9WQM6"/>
<dbReference type="EMBL" id="CM004387">
    <property type="protein sequence ID" value="OAY62397.1"/>
    <property type="molecule type" value="Genomic_DNA"/>
</dbReference>
<evidence type="ECO:0000256" key="1">
    <source>
        <dbReference type="ARBA" id="ARBA00022737"/>
    </source>
</evidence>
<dbReference type="Gramene" id="Manes.01G265200.1.v8.1">
    <property type="protein sequence ID" value="Manes.01G265200.1.v8.1.CDS"/>
    <property type="gene ID" value="Manes.01G265200.v8.1"/>
</dbReference>
<name>A0A2C9WQM6_MANES</name>
<feature type="repeat" description="PPR" evidence="2">
    <location>
        <begin position="270"/>
        <end position="304"/>
    </location>
</feature>
<dbReference type="GO" id="GO:0005739">
    <property type="term" value="C:mitochondrion"/>
    <property type="evidence" value="ECO:0000318"/>
    <property type="project" value="GO_Central"/>
</dbReference>
<dbReference type="PANTHER" id="PTHR46862:SF3">
    <property type="entry name" value="OS07G0661900 PROTEIN"/>
    <property type="match status" value="1"/>
</dbReference>
<evidence type="ECO:0008006" key="5">
    <source>
        <dbReference type="Google" id="ProtNLM"/>
    </source>
</evidence>
<dbReference type="Proteomes" id="UP000091857">
    <property type="component" value="Chromosome 1"/>
</dbReference>
<dbReference type="OrthoDB" id="185373at2759"/>
<proteinExistence type="predicted"/>
<dbReference type="InterPro" id="IPR002885">
    <property type="entry name" value="PPR_rpt"/>
</dbReference>
<keyword evidence="1" id="KW-0677">Repeat</keyword>
<feature type="repeat" description="PPR" evidence="2">
    <location>
        <begin position="305"/>
        <end position="339"/>
    </location>
</feature>
<gene>
    <name evidence="3" type="ORF">MANES_01G265200v8</name>
</gene>
<accession>A0A2C9WQM6</accession>
<organism evidence="3 4">
    <name type="scientific">Manihot esculenta</name>
    <name type="common">Cassava</name>
    <name type="synonym">Jatropha manihot</name>
    <dbReference type="NCBI Taxonomy" id="3983"/>
    <lineage>
        <taxon>Eukaryota</taxon>
        <taxon>Viridiplantae</taxon>
        <taxon>Streptophyta</taxon>
        <taxon>Embryophyta</taxon>
        <taxon>Tracheophyta</taxon>
        <taxon>Spermatophyta</taxon>
        <taxon>Magnoliopsida</taxon>
        <taxon>eudicotyledons</taxon>
        <taxon>Gunneridae</taxon>
        <taxon>Pentapetalae</taxon>
        <taxon>rosids</taxon>
        <taxon>fabids</taxon>
        <taxon>Malpighiales</taxon>
        <taxon>Euphorbiaceae</taxon>
        <taxon>Crotonoideae</taxon>
        <taxon>Manihoteae</taxon>
        <taxon>Manihot</taxon>
    </lineage>
</organism>
<dbReference type="PROSITE" id="PS51375">
    <property type="entry name" value="PPR"/>
    <property type="match status" value="5"/>
</dbReference>
<reference evidence="4" key="1">
    <citation type="journal article" date="2016" name="Nat. Biotechnol.">
        <title>Sequencing wild and cultivated cassava and related species reveals extensive interspecific hybridization and genetic diversity.</title>
        <authorList>
            <person name="Bredeson J.V."/>
            <person name="Lyons J.B."/>
            <person name="Prochnik S.E."/>
            <person name="Wu G.A."/>
            <person name="Ha C.M."/>
            <person name="Edsinger-Gonzales E."/>
            <person name="Grimwood J."/>
            <person name="Schmutz J."/>
            <person name="Rabbi I.Y."/>
            <person name="Egesi C."/>
            <person name="Nauluvula P."/>
            <person name="Lebot V."/>
            <person name="Ndunguru J."/>
            <person name="Mkamilo G."/>
            <person name="Bart R.S."/>
            <person name="Setter T.L."/>
            <person name="Gleadow R.M."/>
            <person name="Kulakow P."/>
            <person name="Ferguson M.E."/>
            <person name="Rounsley S."/>
            <person name="Rokhsar D.S."/>
        </authorList>
    </citation>
    <scope>NUCLEOTIDE SEQUENCE [LARGE SCALE GENOMIC DNA]</scope>
    <source>
        <strain evidence="4">cv. AM560-2</strain>
    </source>
</reference>
<evidence type="ECO:0000313" key="4">
    <source>
        <dbReference type="Proteomes" id="UP000091857"/>
    </source>
</evidence>
<feature type="repeat" description="PPR" evidence="2">
    <location>
        <begin position="165"/>
        <end position="199"/>
    </location>
</feature>